<dbReference type="EMBL" id="CAJNOK010002207">
    <property type="protein sequence ID" value="CAF0849649.1"/>
    <property type="molecule type" value="Genomic_DNA"/>
</dbReference>
<evidence type="ECO:0000313" key="3">
    <source>
        <dbReference type="EMBL" id="CAF3634906.1"/>
    </source>
</evidence>
<feature type="compositionally biased region" description="Polar residues" evidence="1">
    <location>
        <begin position="552"/>
        <end position="573"/>
    </location>
</feature>
<feature type="region of interest" description="Disordered" evidence="1">
    <location>
        <begin position="482"/>
        <end position="592"/>
    </location>
</feature>
<proteinExistence type="predicted"/>
<evidence type="ECO:0000313" key="4">
    <source>
        <dbReference type="Proteomes" id="UP000677228"/>
    </source>
</evidence>
<name>A0A8S2DAL1_9BILA</name>
<dbReference type="AlphaFoldDB" id="A0A8S2DAL1"/>
<evidence type="ECO:0000313" key="2">
    <source>
        <dbReference type="EMBL" id="CAF0849649.1"/>
    </source>
</evidence>
<feature type="compositionally biased region" description="Polar residues" evidence="1">
    <location>
        <begin position="689"/>
        <end position="704"/>
    </location>
</feature>
<evidence type="ECO:0000256" key="1">
    <source>
        <dbReference type="SAM" id="MobiDB-lite"/>
    </source>
</evidence>
<feature type="compositionally biased region" description="Polar residues" evidence="1">
    <location>
        <begin position="493"/>
        <end position="513"/>
    </location>
</feature>
<feature type="compositionally biased region" description="Low complexity" evidence="1">
    <location>
        <begin position="663"/>
        <end position="681"/>
    </location>
</feature>
<feature type="compositionally biased region" description="Low complexity" evidence="1">
    <location>
        <begin position="574"/>
        <end position="586"/>
    </location>
</feature>
<dbReference type="Proteomes" id="UP000677228">
    <property type="component" value="Unassembled WGS sequence"/>
</dbReference>
<feature type="compositionally biased region" description="Low complexity" evidence="1">
    <location>
        <begin position="526"/>
        <end position="537"/>
    </location>
</feature>
<organism evidence="2 4">
    <name type="scientific">Didymodactylos carnosus</name>
    <dbReference type="NCBI Taxonomy" id="1234261"/>
    <lineage>
        <taxon>Eukaryota</taxon>
        <taxon>Metazoa</taxon>
        <taxon>Spiralia</taxon>
        <taxon>Gnathifera</taxon>
        <taxon>Rotifera</taxon>
        <taxon>Eurotatoria</taxon>
        <taxon>Bdelloidea</taxon>
        <taxon>Philodinida</taxon>
        <taxon>Philodinidae</taxon>
        <taxon>Didymodactylos</taxon>
    </lineage>
</organism>
<gene>
    <name evidence="2" type="ORF">OVA965_LOCUS7074</name>
    <name evidence="3" type="ORF">TMI583_LOCUS7070</name>
</gene>
<feature type="compositionally biased region" description="Polar residues" evidence="1">
    <location>
        <begin position="742"/>
        <end position="762"/>
    </location>
</feature>
<feature type="region of interest" description="Disordered" evidence="1">
    <location>
        <begin position="738"/>
        <end position="784"/>
    </location>
</feature>
<dbReference type="Proteomes" id="UP000682733">
    <property type="component" value="Unassembled WGS sequence"/>
</dbReference>
<dbReference type="EMBL" id="CAJOBA010002207">
    <property type="protein sequence ID" value="CAF3634906.1"/>
    <property type="molecule type" value="Genomic_DNA"/>
</dbReference>
<protein>
    <submittedName>
        <fullName evidence="2">Uncharacterized protein</fullName>
    </submittedName>
</protein>
<accession>A0A8S2DAL1</accession>
<reference evidence="2" key="1">
    <citation type="submission" date="2021-02" db="EMBL/GenBank/DDBJ databases">
        <authorList>
            <person name="Nowell W R."/>
        </authorList>
    </citation>
    <scope>NUCLEOTIDE SEQUENCE</scope>
</reference>
<comment type="caution">
    <text evidence="2">The sequence shown here is derived from an EMBL/GenBank/DDBJ whole genome shotgun (WGS) entry which is preliminary data.</text>
</comment>
<feature type="compositionally biased region" description="Polar residues" evidence="1">
    <location>
        <begin position="630"/>
        <end position="662"/>
    </location>
</feature>
<feature type="region of interest" description="Disordered" evidence="1">
    <location>
        <begin position="627"/>
        <end position="705"/>
    </location>
</feature>
<sequence length="784" mass="89163">MTSNTGEEDLRLLINYIINLQSKQHSFKATSFNAWFDKYIKNREPLEKLTGIKFEFDNLSSIIKKSIELMQNATIQKTLLPGAIMVSAFLDFTTSTNPVIDLNATLLVQQQSSFDAAAITSRTITNTSLASQSTITPTTAIIAGSPPPSINTMTSASRLLTSQQQLSIVSTSPPSSSPCTTASLSSTASQLMTSPASTSALFAPIYQTLSQSPSNTNHQQLPPRPSYSRPLSPHQTDFFSPNVYNINPSYHTTVQPSTIQLSSTNNANADLSVEISCQTDETLASDFRIFQWLHRVQHLHEPIPYYQMSIIGASYSCPQTSKTLSDTTTQTDLTTTITNPVTKPPIPHDVMLKREINREIRFRNHDAILETHVLRNSLPSALTHHPIPTIGAENPEFVKKWNEICILKSKELLRLTITHVKENIVTITKKLQNIIQTIEEKDDPKITEKLPEFYADEEKKLAKFISDSWSKQIRHEIAPLIKITKRQPPPQPLNSQQEQVTSSGANNNINASEMTPVHPTCSSIDSTSYSTTNQQYSRQNYQSRPNHENHSSYRTPIQQYSRQNYQSRPNQKNHSSYSASYHQSRSTAYKNIQQQDTTDDFSEYSNYHFNMPLMDIRFTPHIYQKYRSPSPFQDHSHTSYLPQRSPSPYSNNKHNYSQHLDYQNNNNQQSADNFSSSSSRSRQVRFHDSSSNSLQPTPITNDNNLYRDRTTVTMNYQQQQPVTIIDDYIKQSHIPSSHDYQHQYNTRSSSKPSLPPNTTTQLPIHHPKNSFDQYPRTRYRPSYQ</sequence>